<comment type="caution">
    <text evidence="1">The sequence shown here is derived from an EMBL/GenBank/DDBJ whole genome shotgun (WGS) entry which is preliminary data.</text>
</comment>
<dbReference type="Proteomes" id="UP000535078">
    <property type="component" value="Unassembled WGS sequence"/>
</dbReference>
<sequence>MGKVGYDQFEGLRRLGQARAKLDDRAGIILTYHAALEREMDVMLARLLPRSEKLRGLGFGQKLSVLEAAWKGSADAGDKLGRALFRFNELRNAVAHGDRVKEVDEKLKLLTEAFDVILPGAAKVGDVELVAAGLVGFLADGPLNIDELKVSTGADRPSRARPLPSS</sequence>
<gene>
    <name evidence="1" type="ORF">GGR90_003047</name>
</gene>
<evidence type="ECO:0000313" key="1">
    <source>
        <dbReference type="EMBL" id="NJB90845.1"/>
    </source>
</evidence>
<reference evidence="1 2" key="1">
    <citation type="submission" date="2020-03" db="EMBL/GenBank/DDBJ databases">
        <title>Genomic Encyclopedia of Type Strains, Phase IV (KMG-IV): sequencing the most valuable type-strain genomes for metagenomic binning, comparative biology and taxonomic classification.</title>
        <authorList>
            <person name="Goeker M."/>
        </authorList>
    </citation>
    <scope>NUCLEOTIDE SEQUENCE [LARGE SCALE GENOMIC DNA]</scope>
    <source>
        <strain evidence="1 2">DSM 25229</strain>
    </source>
</reference>
<name>A0A7X6B9H4_9SPHN</name>
<proteinExistence type="predicted"/>
<dbReference type="AlphaFoldDB" id="A0A7X6B9H4"/>
<evidence type="ECO:0000313" key="2">
    <source>
        <dbReference type="Proteomes" id="UP000535078"/>
    </source>
</evidence>
<keyword evidence="2" id="KW-1185">Reference proteome</keyword>
<accession>A0A7X6B9H4</accession>
<protein>
    <submittedName>
        <fullName evidence="1">Uncharacterized protein</fullName>
    </submittedName>
</protein>
<dbReference type="RefSeq" id="WP_167922233.1">
    <property type="nucleotide sequence ID" value="NZ_JAATIT010000004.1"/>
</dbReference>
<organism evidence="1 2">
    <name type="scientific">Sphingopyxis italica</name>
    <dbReference type="NCBI Taxonomy" id="1129133"/>
    <lineage>
        <taxon>Bacteria</taxon>
        <taxon>Pseudomonadati</taxon>
        <taxon>Pseudomonadota</taxon>
        <taxon>Alphaproteobacteria</taxon>
        <taxon>Sphingomonadales</taxon>
        <taxon>Sphingomonadaceae</taxon>
        <taxon>Sphingopyxis</taxon>
    </lineage>
</organism>
<dbReference type="EMBL" id="JAATIT010000004">
    <property type="protein sequence ID" value="NJB90845.1"/>
    <property type="molecule type" value="Genomic_DNA"/>
</dbReference>